<keyword evidence="3" id="KW-1185">Reference proteome</keyword>
<proteinExistence type="predicted"/>
<evidence type="ECO:0000313" key="2">
    <source>
        <dbReference type="EMBL" id="VEL06763.1"/>
    </source>
</evidence>
<accession>A0A448WA53</accession>
<feature type="compositionally biased region" description="Basic and acidic residues" evidence="1">
    <location>
        <begin position="88"/>
        <end position="114"/>
    </location>
</feature>
<feature type="region of interest" description="Disordered" evidence="1">
    <location>
        <begin position="88"/>
        <end position="131"/>
    </location>
</feature>
<protein>
    <submittedName>
        <fullName evidence="2">Uncharacterized protein</fullName>
    </submittedName>
</protein>
<dbReference type="Proteomes" id="UP000784294">
    <property type="component" value="Unassembled WGS sequence"/>
</dbReference>
<organism evidence="2 3">
    <name type="scientific">Protopolystoma xenopodis</name>
    <dbReference type="NCBI Taxonomy" id="117903"/>
    <lineage>
        <taxon>Eukaryota</taxon>
        <taxon>Metazoa</taxon>
        <taxon>Spiralia</taxon>
        <taxon>Lophotrochozoa</taxon>
        <taxon>Platyhelminthes</taxon>
        <taxon>Monogenea</taxon>
        <taxon>Polyopisthocotylea</taxon>
        <taxon>Polystomatidea</taxon>
        <taxon>Polystomatidae</taxon>
        <taxon>Protopolystoma</taxon>
    </lineage>
</organism>
<sequence>MSRQLKTPSNQKASEVNGTFSIELDVQYASILHTDKVTGRLMGRQREVSPPHTPAHMTTPARRLDACERGDSVVRTSKPTVSDKRTILSDKLKNRCRSRKQDSNKEECGEESPRNIHNHHHDSYGARGNNHRISNRMKTTTITVASTAQIMSTSIFTVMPRLHQSREHLQGYAAQTYTSTWKLLGDLHKKICFYRRNASAWNSTLSSGSNCRQCLQQG</sequence>
<reference evidence="2" key="1">
    <citation type="submission" date="2018-11" db="EMBL/GenBank/DDBJ databases">
        <authorList>
            <consortium name="Pathogen Informatics"/>
        </authorList>
    </citation>
    <scope>NUCLEOTIDE SEQUENCE</scope>
</reference>
<evidence type="ECO:0000313" key="3">
    <source>
        <dbReference type="Proteomes" id="UP000784294"/>
    </source>
</evidence>
<name>A0A448WA53_9PLAT</name>
<dbReference type="EMBL" id="CAAALY010000360">
    <property type="protein sequence ID" value="VEL06763.1"/>
    <property type="molecule type" value="Genomic_DNA"/>
</dbReference>
<evidence type="ECO:0000256" key="1">
    <source>
        <dbReference type="SAM" id="MobiDB-lite"/>
    </source>
</evidence>
<gene>
    <name evidence="2" type="ORF">PXEA_LOCUS203</name>
</gene>
<comment type="caution">
    <text evidence="2">The sequence shown here is derived from an EMBL/GenBank/DDBJ whole genome shotgun (WGS) entry which is preliminary data.</text>
</comment>
<dbReference type="AlphaFoldDB" id="A0A448WA53"/>